<keyword evidence="2" id="KW-1185">Reference proteome</keyword>
<evidence type="ECO:0000313" key="1">
    <source>
        <dbReference type="EMBL" id="EKF17492.1"/>
    </source>
</evidence>
<name>K2MJW4_9HYPH</name>
<gene>
    <name evidence="1" type="ORF">NA2_17716</name>
</gene>
<proteinExistence type="predicted"/>
<dbReference type="PATRIC" id="fig|391937.3.peg.3641"/>
<comment type="caution">
    <text evidence="1">The sequence shown here is derived from an EMBL/GenBank/DDBJ whole genome shotgun (WGS) entry which is preliminary data.</text>
</comment>
<dbReference type="RefSeq" id="WP_008598481.1">
    <property type="nucleotide sequence ID" value="NZ_AMRM01000023.1"/>
</dbReference>
<evidence type="ECO:0008006" key="3">
    <source>
        <dbReference type="Google" id="ProtNLM"/>
    </source>
</evidence>
<dbReference type="eggNOG" id="ENOG50302IW">
    <property type="taxonomic scope" value="Bacteria"/>
</dbReference>
<protein>
    <recommendedName>
        <fullName evidence="3">DUF4265 domain-containing protein</fullName>
    </recommendedName>
</protein>
<organism evidence="1 2">
    <name type="scientific">Nitratireductor pacificus pht-3B</name>
    <dbReference type="NCBI Taxonomy" id="391937"/>
    <lineage>
        <taxon>Bacteria</taxon>
        <taxon>Pseudomonadati</taxon>
        <taxon>Pseudomonadota</taxon>
        <taxon>Alphaproteobacteria</taxon>
        <taxon>Hyphomicrobiales</taxon>
        <taxon>Phyllobacteriaceae</taxon>
        <taxon>Nitratireductor</taxon>
    </lineage>
</organism>
<dbReference type="Pfam" id="PF14085">
    <property type="entry name" value="DUF4265"/>
    <property type="match status" value="1"/>
</dbReference>
<dbReference type="InterPro" id="IPR025361">
    <property type="entry name" value="DUF4265"/>
</dbReference>
<dbReference type="EMBL" id="AMRM01000023">
    <property type="protein sequence ID" value="EKF17492.1"/>
    <property type="molecule type" value="Genomic_DNA"/>
</dbReference>
<dbReference type="AlphaFoldDB" id="K2MJW4"/>
<sequence>MIESVHTEPVWRERSDFIIAARLPEADRTEQLWARQVGDHRFEICCIPFFTYNLALADIVETDHDHEVLRTVSLSGRSVFRVWFGGSAHPQEEIVRALAARGALVERSSGNLIAVDAADRSIALAVRVFLDAHEKRGHLAYETGN</sequence>
<reference evidence="1 2" key="1">
    <citation type="journal article" date="2012" name="J. Bacteriol.">
        <title>Genome Sequence of Nitratireductor pacificus Type Strain pht-3B.</title>
        <authorList>
            <person name="Lai Q."/>
            <person name="Li G."/>
            <person name="Shao Z."/>
        </authorList>
    </citation>
    <scope>NUCLEOTIDE SEQUENCE [LARGE SCALE GENOMIC DNA]</scope>
    <source>
        <strain evidence="2">pht-3B</strain>
    </source>
</reference>
<dbReference type="OrthoDB" id="8617673at2"/>
<evidence type="ECO:0000313" key="2">
    <source>
        <dbReference type="Proteomes" id="UP000006786"/>
    </source>
</evidence>
<accession>K2MJW4</accession>
<dbReference type="Proteomes" id="UP000006786">
    <property type="component" value="Unassembled WGS sequence"/>
</dbReference>